<protein>
    <recommendedName>
        <fullName evidence="3">Outer membrane protein beta-barrel domain-containing protein</fullName>
    </recommendedName>
</protein>
<name>A0A953LCP9_9BACT</name>
<dbReference type="AlphaFoldDB" id="A0A953LCP9"/>
<dbReference type="RefSeq" id="WP_222579555.1">
    <property type="nucleotide sequence ID" value="NZ_JAHVHU010000007.1"/>
</dbReference>
<sequence length="224" mass="25117">MITLVAVIYAMPGASGQSMYLGLKAGPTVAFQQWSGYQKSNPLLALHLMGHLESYGESSSFYLNAGLNPKGRGLRFNDFVSPISGRVVRGGYSRILFKNAEVVAGVKKYYDLSDEFEWFYSFGIRGSYTYGTEFGDITYINTNGLRKWNYGVSAGGGIRLIANEFFRPLLHITFSPDLSQQIYTPPQELTTPSGNRYQVPEQEIRNISLEIGVTLQFLRKVIYE</sequence>
<organism evidence="1 2">
    <name type="scientific">Membranihabitans marinus</name>
    <dbReference type="NCBI Taxonomy" id="1227546"/>
    <lineage>
        <taxon>Bacteria</taxon>
        <taxon>Pseudomonadati</taxon>
        <taxon>Bacteroidota</taxon>
        <taxon>Saprospiria</taxon>
        <taxon>Saprospirales</taxon>
        <taxon>Saprospiraceae</taxon>
        <taxon>Membranihabitans</taxon>
    </lineage>
</organism>
<reference evidence="1" key="1">
    <citation type="submission" date="2021-06" db="EMBL/GenBank/DDBJ databases">
        <title>44 bacteria genomes isolated from Dapeng, Shenzhen.</title>
        <authorList>
            <person name="Zheng W."/>
            <person name="Yu S."/>
            <person name="Huang Y."/>
        </authorList>
    </citation>
    <scope>NUCLEOTIDE SEQUENCE</scope>
    <source>
        <strain evidence="1">DP5N28-2</strain>
    </source>
</reference>
<keyword evidence="2" id="KW-1185">Reference proteome</keyword>
<comment type="caution">
    <text evidence="1">The sequence shown here is derived from an EMBL/GenBank/DDBJ whole genome shotgun (WGS) entry which is preliminary data.</text>
</comment>
<dbReference type="EMBL" id="JAHVHU010000007">
    <property type="protein sequence ID" value="MBY5958019.1"/>
    <property type="molecule type" value="Genomic_DNA"/>
</dbReference>
<evidence type="ECO:0008006" key="3">
    <source>
        <dbReference type="Google" id="ProtNLM"/>
    </source>
</evidence>
<proteinExistence type="predicted"/>
<evidence type="ECO:0000313" key="2">
    <source>
        <dbReference type="Proteomes" id="UP000753961"/>
    </source>
</evidence>
<gene>
    <name evidence="1" type="ORF">KUV50_07755</name>
</gene>
<dbReference type="Proteomes" id="UP000753961">
    <property type="component" value="Unassembled WGS sequence"/>
</dbReference>
<evidence type="ECO:0000313" key="1">
    <source>
        <dbReference type="EMBL" id="MBY5958019.1"/>
    </source>
</evidence>
<accession>A0A953LCP9</accession>